<dbReference type="SMART" id="SM00507">
    <property type="entry name" value="HNHc"/>
    <property type="match status" value="1"/>
</dbReference>
<dbReference type="SUPFAM" id="SSF54060">
    <property type="entry name" value="His-Me finger endonucleases"/>
    <property type="match status" value="1"/>
</dbReference>
<reference evidence="2" key="1">
    <citation type="submission" date="2024-05" db="EMBL/GenBank/DDBJ databases">
        <title>Complete Genome Sequences of 14 Acinetobacter baumannii phages isolated in Kenya.</title>
        <authorList>
            <person name="Mwai F."/>
            <person name="Kigen C."/>
            <person name="Makobe C."/>
            <person name="Georges M."/>
            <person name="Mutai I."/>
            <person name="Odoyo E."/>
            <person name="Gachoya M."/>
            <person name="Musila L."/>
        </authorList>
    </citation>
    <scope>NUCLEOTIDE SEQUENCE</scope>
</reference>
<dbReference type="InterPro" id="IPR044925">
    <property type="entry name" value="His-Me_finger_sf"/>
</dbReference>
<sequence length="143" mass="16371">MMLQGAKRKDKQCIACATVYTPKGNAAKFCEDCATFRTKVMARYHSKTRHAKAGRNVGVGSGGANRHIPETVTVGTYRKVFLTRLYLNQKGLCYDCKESFPESMLLVHHIDHNRDNNKIDNLQLVCKRCHQIEHECWLAFRKV</sequence>
<dbReference type="EMBL" id="PP841136">
    <property type="protein sequence ID" value="XCN27682.1"/>
    <property type="molecule type" value="Genomic_DNA"/>
</dbReference>
<protein>
    <submittedName>
        <fullName evidence="2">HNH endonuclease</fullName>
    </submittedName>
</protein>
<keyword evidence="2" id="KW-0540">Nuclease</keyword>
<keyword evidence="2" id="KW-0378">Hydrolase</keyword>
<dbReference type="Gene3D" id="1.10.30.50">
    <property type="match status" value="1"/>
</dbReference>
<dbReference type="GO" id="GO:0004519">
    <property type="term" value="F:endonuclease activity"/>
    <property type="evidence" value="ECO:0007669"/>
    <property type="project" value="UniProtKB-KW"/>
</dbReference>
<dbReference type="Pfam" id="PF01844">
    <property type="entry name" value="HNH"/>
    <property type="match status" value="1"/>
</dbReference>
<proteinExistence type="predicted"/>
<accession>A0AAU8KY16</accession>
<name>A0AAU8KY16_9VIRU</name>
<dbReference type="InterPro" id="IPR003615">
    <property type="entry name" value="HNH_nuc"/>
</dbReference>
<gene>
    <name evidence="2" type="ORF">FEVFDKGT_CDS0030</name>
</gene>
<keyword evidence="2" id="KW-0255">Endonuclease</keyword>
<organism evidence="2">
    <name type="scientific">Acinetobacter phage vB_Ab_1137_KEN_05</name>
    <dbReference type="NCBI Taxonomy" id="3143020"/>
    <lineage>
        <taxon>Viruses</taxon>
    </lineage>
</organism>
<evidence type="ECO:0000259" key="1">
    <source>
        <dbReference type="SMART" id="SM00507"/>
    </source>
</evidence>
<evidence type="ECO:0000313" key="2">
    <source>
        <dbReference type="EMBL" id="XCN27682.1"/>
    </source>
</evidence>
<dbReference type="CDD" id="cd00085">
    <property type="entry name" value="HNHc"/>
    <property type="match status" value="1"/>
</dbReference>
<dbReference type="InterPro" id="IPR002711">
    <property type="entry name" value="HNH"/>
</dbReference>
<feature type="domain" description="HNH nuclease" evidence="1">
    <location>
        <begin position="82"/>
        <end position="131"/>
    </location>
</feature>